<name>A0A2P2PG37_RHIMU</name>
<accession>A0A2P2PG37</accession>
<evidence type="ECO:0000313" key="1">
    <source>
        <dbReference type="EMBL" id="MBX53675.1"/>
    </source>
</evidence>
<organism evidence="1">
    <name type="scientific">Rhizophora mucronata</name>
    <name type="common">Asiatic mangrove</name>
    <dbReference type="NCBI Taxonomy" id="61149"/>
    <lineage>
        <taxon>Eukaryota</taxon>
        <taxon>Viridiplantae</taxon>
        <taxon>Streptophyta</taxon>
        <taxon>Embryophyta</taxon>
        <taxon>Tracheophyta</taxon>
        <taxon>Spermatophyta</taxon>
        <taxon>Magnoliopsida</taxon>
        <taxon>eudicotyledons</taxon>
        <taxon>Gunneridae</taxon>
        <taxon>Pentapetalae</taxon>
        <taxon>rosids</taxon>
        <taxon>fabids</taxon>
        <taxon>Malpighiales</taxon>
        <taxon>Rhizophoraceae</taxon>
        <taxon>Rhizophora</taxon>
    </lineage>
</organism>
<dbReference type="AlphaFoldDB" id="A0A2P2PG37"/>
<sequence length="29" mass="3654">MQLTPRKRMSQKFNFSYYSMMQAYKMIMI</sequence>
<dbReference type="EMBL" id="GGEC01073191">
    <property type="protein sequence ID" value="MBX53675.1"/>
    <property type="molecule type" value="Transcribed_RNA"/>
</dbReference>
<reference evidence="1" key="1">
    <citation type="submission" date="2018-02" db="EMBL/GenBank/DDBJ databases">
        <title>Rhizophora mucronata_Transcriptome.</title>
        <authorList>
            <person name="Meera S.P."/>
            <person name="Sreeshan A."/>
            <person name="Augustine A."/>
        </authorList>
    </citation>
    <scope>NUCLEOTIDE SEQUENCE</scope>
    <source>
        <tissue evidence="1">Leaf</tissue>
    </source>
</reference>
<proteinExistence type="predicted"/>
<protein>
    <submittedName>
        <fullName evidence="1">Uncharacterized protein</fullName>
    </submittedName>
</protein>